<organism evidence="6 7">
    <name type="scientific">Candidatus Cerribacteria bacterium 'Amazon FNV 2010 28 9'</name>
    <dbReference type="NCBI Taxonomy" id="2081795"/>
    <lineage>
        <taxon>Bacteria</taxon>
        <taxon>Candidatus Cerribacteria</taxon>
    </lineage>
</organism>
<dbReference type="InterPro" id="IPR002616">
    <property type="entry name" value="tRNA_ribo_trans-like"/>
</dbReference>
<dbReference type="EC" id="2.4.2.29" evidence="4"/>
<dbReference type="HAMAP" id="MF_00168">
    <property type="entry name" value="Q_tRNA_Tgt"/>
    <property type="match status" value="1"/>
</dbReference>
<feature type="active site" description="Nucleophile" evidence="4">
    <location>
        <position position="298"/>
    </location>
</feature>
<evidence type="ECO:0000256" key="1">
    <source>
        <dbReference type="ARBA" id="ARBA00022676"/>
    </source>
</evidence>
<evidence type="ECO:0000313" key="7">
    <source>
        <dbReference type="Proteomes" id="UP000246104"/>
    </source>
</evidence>
<feature type="domain" description="tRNA-guanine(15) transglycosylase-like" evidence="5">
    <location>
        <begin position="13"/>
        <end position="399"/>
    </location>
</feature>
<dbReference type="SUPFAM" id="SSF51713">
    <property type="entry name" value="tRNA-guanine transglycosylase"/>
    <property type="match status" value="1"/>
</dbReference>
<dbReference type="GO" id="GO:0008616">
    <property type="term" value="P:tRNA queuosine(34) biosynthetic process"/>
    <property type="evidence" value="ECO:0007669"/>
    <property type="project" value="UniProtKB-UniRule"/>
</dbReference>
<evidence type="ECO:0000256" key="2">
    <source>
        <dbReference type="ARBA" id="ARBA00022679"/>
    </source>
</evidence>
<name>A0A317JNM1_9BACT</name>
<feature type="binding site" evidence="4">
    <location>
        <position position="350"/>
    </location>
    <ligand>
        <name>Zn(2+)</name>
        <dbReference type="ChEBI" id="CHEBI:29105"/>
    </ligand>
</feature>
<proteinExistence type="inferred from homology"/>
<keyword evidence="4" id="KW-0862">Zinc</keyword>
<feature type="active site" description="Proton acceptor" evidence="4">
    <location>
        <position position="91"/>
    </location>
</feature>
<comment type="function">
    <text evidence="4">Catalyzes the base-exchange of a guanine (G) residue with the queuine precursor 7-aminomethyl-7-deazaguanine (PreQ1) at position 34 (anticodon wobble position) in tRNAs with GU(N) anticodons (tRNA-Asp, -Asn, -His and -Tyr). Catalysis occurs through a double-displacement mechanism. The nucleophile active site attacks the C1' of nucleotide 34 to detach the guanine base from the RNA, forming a covalent enzyme-RNA intermediate. The proton acceptor active site deprotonates the incoming PreQ1, allowing a nucleophilic attack on the C1' of the ribose to form the product. After dissociation, two additional enzymatic reactions on the tRNA convert PreQ1 to queuine (Q), resulting in the hypermodified nucleoside queuosine (7-(((4,5-cis-dihydroxy-2-cyclopenten-1-yl)amino)methyl)-7-deazaguanosine).</text>
</comment>
<comment type="pathway">
    <text evidence="4">tRNA modification; tRNA-queuosine biosynthesis.</text>
</comment>
<evidence type="ECO:0000256" key="4">
    <source>
        <dbReference type="HAMAP-Rule" id="MF_00168"/>
    </source>
</evidence>
<reference evidence="6 7" key="1">
    <citation type="submission" date="2018-02" db="EMBL/GenBank/DDBJ databases">
        <title>Genomic Reconstructions from Amazon Rainforest and Pasture Soil Reveal Novel Insights into the Physiology of Candidate Phyla in Tropical Sites.</title>
        <authorList>
            <person name="Kroeger M.E."/>
            <person name="Delmont T."/>
            <person name="Eren A.M."/>
            <person name="Guo J."/>
            <person name="Meyer K.M."/>
            <person name="Khan K."/>
            <person name="Rodrigues J.L.M."/>
            <person name="Bohannan B.J.M."/>
            <person name="Tringe S."/>
            <person name="Borges C.D."/>
            <person name="Tiedje J."/>
            <person name="Tsai S.M."/>
            <person name="Nusslein K."/>
        </authorList>
    </citation>
    <scope>NUCLEOTIDE SEQUENCE [LARGE SCALE GENOMIC DNA]</scope>
    <source>
        <strain evidence="6">Amazon FNV 2010 28 9</strain>
    </source>
</reference>
<comment type="similarity">
    <text evidence="4">Belongs to the queuine tRNA-ribosyltransferase family.</text>
</comment>
<feature type="region of interest" description="RNA binding; important for wobble base 34 recognition" evidence="4">
    <location>
        <begin position="303"/>
        <end position="307"/>
    </location>
</feature>
<feature type="binding site" evidence="4">
    <location>
        <position position="220"/>
    </location>
    <ligand>
        <name>substrate</name>
    </ligand>
</feature>
<dbReference type="AlphaFoldDB" id="A0A317JNM1"/>
<gene>
    <name evidence="4" type="primary">tgt</name>
    <name evidence="6" type="ORF">C5B42_04155</name>
</gene>
<keyword evidence="3 4" id="KW-0819">tRNA processing</keyword>
<comment type="caution">
    <text evidence="4">Lacks conserved residue(s) required for the propagation of feature annotation.</text>
</comment>
<dbReference type="PANTHER" id="PTHR46499">
    <property type="entry name" value="QUEUINE TRNA-RIBOSYLTRANSFERASE"/>
    <property type="match status" value="1"/>
</dbReference>
<evidence type="ECO:0000259" key="5">
    <source>
        <dbReference type="Pfam" id="PF01702"/>
    </source>
</evidence>
<dbReference type="EMBL" id="PSRQ01000046">
    <property type="protein sequence ID" value="PWU23089.1"/>
    <property type="molecule type" value="Genomic_DNA"/>
</dbReference>
<dbReference type="GO" id="GO:0005829">
    <property type="term" value="C:cytosol"/>
    <property type="evidence" value="ECO:0007669"/>
    <property type="project" value="TreeGrafter"/>
</dbReference>
<feature type="binding site" evidence="4">
    <location>
        <position position="382"/>
    </location>
    <ligand>
        <name>Zn(2+)</name>
        <dbReference type="ChEBI" id="CHEBI:29105"/>
    </ligand>
</feature>
<protein>
    <recommendedName>
        <fullName evidence="4">Queuine tRNA-ribosyltransferase</fullName>
        <ecNumber evidence="4">2.4.2.29</ecNumber>
    </recommendedName>
    <alternativeName>
        <fullName evidence="4">Guanine insertion enzyme</fullName>
    </alternativeName>
    <alternativeName>
        <fullName evidence="4">tRNA-guanine transglycosylase</fullName>
    </alternativeName>
</protein>
<feature type="binding site" evidence="4">
    <location>
        <begin position="91"/>
        <end position="95"/>
    </location>
    <ligand>
        <name>substrate</name>
    </ligand>
</feature>
<feature type="binding site" evidence="4">
    <location>
        <position position="170"/>
    </location>
    <ligand>
        <name>substrate</name>
    </ligand>
</feature>
<dbReference type="InterPro" id="IPR050076">
    <property type="entry name" value="ArchSynthase1/Queuine_TRR"/>
</dbReference>
<comment type="catalytic activity">
    <reaction evidence="4">
        <text>7-aminomethyl-7-carbaguanine + guanosine(34) in tRNA = 7-aminomethyl-7-carbaguanosine(34) in tRNA + guanine</text>
        <dbReference type="Rhea" id="RHEA:24104"/>
        <dbReference type="Rhea" id="RHEA-COMP:10341"/>
        <dbReference type="Rhea" id="RHEA-COMP:10342"/>
        <dbReference type="ChEBI" id="CHEBI:16235"/>
        <dbReference type="ChEBI" id="CHEBI:58703"/>
        <dbReference type="ChEBI" id="CHEBI:74269"/>
        <dbReference type="ChEBI" id="CHEBI:82833"/>
        <dbReference type="EC" id="2.4.2.29"/>
    </reaction>
</comment>
<dbReference type="PANTHER" id="PTHR46499:SF1">
    <property type="entry name" value="QUEUINE TRNA-RIBOSYLTRANSFERASE"/>
    <property type="match status" value="1"/>
</dbReference>
<comment type="caution">
    <text evidence="6">The sequence shown here is derived from an EMBL/GenBank/DDBJ whole genome shotgun (WGS) entry which is preliminary data.</text>
</comment>
<sequence>MSFSFDLLATKNKMRVGVMHTPHGDVPTPIFMPVGTQGSVKGLDAADVANTQSPIMLANTYHLYLRPGEEVVHTLGGIQRMMNWDKPVLTDSGGFQVFSLGEQLKGKNSKIKIPNSNTLTPEPSTLNPTVISDSGVEFTSHLDGSKHFFTPTKAIEIQQKIGADIMMTFDECTPDAADKNIAARAIERTYQWAIECKQQWERGDRLTAQGKYQALFGIIQGAMHEDLRKESTQQIVSLGFDGIAVGGETIGYNMPGTGEVMEWIESLLPVNKPRYAMGLGKNPQDIVDAVTLGFDMFDCVAPTRLARNGALYNGKLDKRTLKVESEFNHCRLGIGNSRFALDQTPIQDDCDCYTCVSGYTRAYLHHLFKTKELSYYRLASIHNVRFMIRLCDQLRSQILTSPSHS</sequence>
<feature type="binding site" evidence="4">
    <location>
        <position position="355"/>
    </location>
    <ligand>
        <name>Zn(2+)</name>
        <dbReference type="ChEBI" id="CHEBI:29105"/>
    </ligand>
</feature>
<dbReference type="GO" id="GO:0008479">
    <property type="term" value="F:tRNA-guanosine(34) queuine transglycosylase activity"/>
    <property type="evidence" value="ECO:0007669"/>
    <property type="project" value="UniProtKB-UniRule"/>
</dbReference>
<dbReference type="InterPro" id="IPR036511">
    <property type="entry name" value="TGT-like_sf"/>
</dbReference>
<dbReference type="Proteomes" id="UP000246104">
    <property type="component" value="Unassembled WGS sequence"/>
</dbReference>
<dbReference type="Pfam" id="PF01702">
    <property type="entry name" value="TGT"/>
    <property type="match status" value="1"/>
</dbReference>
<dbReference type="NCBIfam" id="TIGR00449">
    <property type="entry name" value="tgt_general"/>
    <property type="match status" value="1"/>
</dbReference>
<dbReference type="GO" id="GO:0046872">
    <property type="term" value="F:metal ion binding"/>
    <property type="evidence" value="ECO:0007669"/>
    <property type="project" value="UniProtKB-KW"/>
</dbReference>
<feature type="binding site" evidence="4">
    <location>
        <position position="247"/>
    </location>
    <ligand>
        <name>substrate</name>
    </ligand>
</feature>
<evidence type="ECO:0000256" key="3">
    <source>
        <dbReference type="ARBA" id="ARBA00022694"/>
    </source>
</evidence>
<keyword evidence="4" id="KW-0479">Metal-binding</keyword>
<dbReference type="InterPro" id="IPR004803">
    <property type="entry name" value="TGT"/>
</dbReference>
<evidence type="ECO:0000313" key="6">
    <source>
        <dbReference type="EMBL" id="PWU23089.1"/>
    </source>
</evidence>
<feature type="binding site" evidence="4">
    <location>
        <position position="352"/>
    </location>
    <ligand>
        <name>Zn(2+)</name>
        <dbReference type="ChEBI" id="CHEBI:29105"/>
    </ligand>
</feature>
<keyword evidence="2 4" id="KW-0808">Transferase</keyword>
<dbReference type="UniPathway" id="UPA00392"/>
<comment type="subunit">
    <text evidence="4">Homodimer. Within each dimer, one monomer is responsible for RNA recognition and catalysis, while the other monomer binds to the replacement base PreQ1.</text>
</comment>
<accession>A0A317JNM1</accession>
<dbReference type="NCBIfam" id="TIGR00430">
    <property type="entry name" value="Q_tRNA_tgt"/>
    <property type="match status" value="1"/>
</dbReference>
<dbReference type="Gene3D" id="3.20.20.105">
    <property type="entry name" value="Queuine tRNA-ribosyltransferase-like"/>
    <property type="match status" value="1"/>
</dbReference>
<keyword evidence="1 4" id="KW-0328">Glycosyltransferase</keyword>
<comment type="cofactor">
    <cofactor evidence="4">
        <name>Zn(2+)</name>
        <dbReference type="ChEBI" id="CHEBI:29105"/>
    </cofactor>
    <text evidence="4">Binds 1 zinc ion per subunit.</text>
</comment>
<keyword evidence="4" id="KW-0671">Queuosine biosynthesis</keyword>